<dbReference type="Pfam" id="PF23915">
    <property type="entry name" value="SusG_C"/>
    <property type="match status" value="1"/>
</dbReference>
<evidence type="ECO:0000256" key="3">
    <source>
        <dbReference type="ARBA" id="ARBA00023295"/>
    </source>
</evidence>
<dbReference type="SMART" id="SM00642">
    <property type="entry name" value="Aamy"/>
    <property type="match status" value="1"/>
</dbReference>
<proteinExistence type="inferred from homology"/>
<dbReference type="SUPFAM" id="SSF51011">
    <property type="entry name" value="Glycosyl hydrolase domain"/>
    <property type="match status" value="1"/>
</dbReference>
<dbReference type="PANTHER" id="PTHR10357:SF179">
    <property type="entry name" value="NEUTRAL AND BASIC AMINO ACID TRANSPORT PROTEIN RBAT"/>
    <property type="match status" value="1"/>
</dbReference>
<dbReference type="InterPro" id="IPR056300">
    <property type="entry name" value="SusG-like_C"/>
</dbReference>
<dbReference type="SUPFAM" id="SSF51445">
    <property type="entry name" value="(Trans)glycosidases"/>
    <property type="match status" value="1"/>
</dbReference>
<dbReference type="OrthoDB" id="9805159at2"/>
<evidence type="ECO:0000256" key="2">
    <source>
        <dbReference type="ARBA" id="ARBA00022801"/>
    </source>
</evidence>
<dbReference type="NCBIfam" id="NF008183">
    <property type="entry name" value="PRK10933.1"/>
    <property type="match status" value="1"/>
</dbReference>
<dbReference type="Gene3D" id="2.60.40.1180">
    <property type="entry name" value="Golgi alpha-mannosidase II"/>
    <property type="match status" value="1"/>
</dbReference>
<dbReference type="FunFam" id="3.90.400.10:FF:000002">
    <property type="entry name" value="Sucrose isomerase"/>
    <property type="match status" value="1"/>
</dbReference>
<dbReference type="GO" id="GO:0009313">
    <property type="term" value="P:oligosaccharide catabolic process"/>
    <property type="evidence" value="ECO:0007669"/>
    <property type="project" value="TreeGrafter"/>
</dbReference>
<reference evidence="5 6" key="1">
    <citation type="submission" date="2019-05" db="EMBL/GenBank/DDBJ databases">
        <title>Culicoidintestinum kansasii gen. nov., sp. nov. from the gastrointestinal tract of the biting midge, Culicoides sonorensis.</title>
        <authorList>
            <person name="Neupane S."/>
            <person name="Ghosh A."/>
            <person name="Gunther S."/>
            <person name="Martin K."/>
            <person name="Zurek L."/>
        </authorList>
    </citation>
    <scope>NUCLEOTIDE SEQUENCE [LARGE SCALE GENOMIC DNA]</scope>
    <source>
        <strain evidence="5 6">CS-1</strain>
    </source>
</reference>
<dbReference type="Proteomes" id="UP000306912">
    <property type="component" value="Unassembled WGS sequence"/>
</dbReference>
<evidence type="ECO:0000256" key="1">
    <source>
        <dbReference type="ARBA" id="ARBA00008061"/>
    </source>
</evidence>
<keyword evidence="2" id="KW-0378">Hydrolase</keyword>
<comment type="caution">
    <text evidence="5">The sequence shown here is derived from an EMBL/GenBank/DDBJ whole genome shotgun (WGS) entry which is preliminary data.</text>
</comment>
<dbReference type="Gene3D" id="3.20.20.80">
    <property type="entry name" value="Glycosidases"/>
    <property type="match status" value="1"/>
</dbReference>
<dbReference type="EMBL" id="VBWP01000003">
    <property type="protein sequence ID" value="TLG75497.1"/>
    <property type="molecule type" value="Genomic_DNA"/>
</dbReference>
<dbReference type="Gene3D" id="3.90.400.10">
    <property type="entry name" value="Oligo-1,6-glucosidase, Domain 2"/>
    <property type="match status" value="1"/>
</dbReference>
<keyword evidence="3" id="KW-0326">Glycosidase</keyword>
<name>A0A5R8QE04_9FIRM</name>
<dbReference type="FunFam" id="3.20.20.80:FF:000064">
    <property type="entry name" value="Oligo-1,6-glucosidase"/>
    <property type="match status" value="2"/>
</dbReference>
<dbReference type="GO" id="GO:0004556">
    <property type="term" value="F:alpha-amylase activity"/>
    <property type="evidence" value="ECO:0007669"/>
    <property type="project" value="TreeGrafter"/>
</dbReference>
<dbReference type="FunFam" id="2.60.40.1180:FF:000007">
    <property type="entry name" value="Sucrose isomerase"/>
    <property type="match status" value="1"/>
</dbReference>
<dbReference type="InParanoid" id="A0A5R8QE04"/>
<dbReference type="InterPro" id="IPR017853">
    <property type="entry name" value="GH"/>
</dbReference>
<feature type="domain" description="Glycosyl hydrolase family 13 catalytic" evidence="4">
    <location>
        <begin position="13"/>
        <end position="400"/>
    </location>
</feature>
<accession>A0A5R8QE04</accession>
<evidence type="ECO:0000313" key="6">
    <source>
        <dbReference type="Proteomes" id="UP000306912"/>
    </source>
</evidence>
<dbReference type="PANTHER" id="PTHR10357">
    <property type="entry name" value="ALPHA-AMYLASE FAMILY MEMBER"/>
    <property type="match status" value="1"/>
</dbReference>
<dbReference type="RefSeq" id="WP_138190703.1">
    <property type="nucleotide sequence ID" value="NZ_VBWP01000003.1"/>
</dbReference>
<dbReference type="InterPro" id="IPR006047">
    <property type="entry name" value="GH13_cat_dom"/>
</dbReference>
<gene>
    <name evidence="5" type="ORF">FEZ08_05150</name>
</gene>
<dbReference type="Pfam" id="PF00128">
    <property type="entry name" value="Alpha-amylase"/>
    <property type="match status" value="1"/>
</dbReference>
<keyword evidence="6" id="KW-1185">Reference proteome</keyword>
<evidence type="ECO:0000259" key="4">
    <source>
        <dbReference type="SMART" id="SM00642"/>
    </source>
</evidence>
<dbReference type="CDD" id="cd11333">
    <property type="entry name" value="AmyAc_SI_OligoGlu_DGase"/>
    <property type="match status" value="1"/>
</dbReference>
<comment type="similarity">
    <text evidence="1">Belongs to the glycosyl hydrolase 13 family.</text>
</comment>
<sequence>MEKKWWHHSVVYQIYPRSFYDSNNDGIGDLQGIIQKLDYIESLGADVIWLSPVYASPNDDNGYDIADYYQIMDEFGTMADMDELIAQAKQRNIKIVMDIVANHTSDEHQWFVEARKSKDNPYHDYYVWAKTPNNLRSIFSGSAWQYDEHLGEYYLHLFSKKQPDLNWTNPRVRQDIADMIIFWLEKGIGGFRFDVIDLIGKIPEQEITENGPKLHEYIKELNQKSFGRYDVLTVGETWGATIEIGEQYSNPKNNELSMIFQFEHILLDQQVDGEKWDLAPLDFIKLKQVLSKWQTELYGIGWNSLFWNNHDTPRAVSRFANDQQHRVEAAKLLATITHGMWGTPYIYQGEEIGMTNVRFDSLASYRDVETLNMYNERIKKGYSHETIMESIYTKGRDNARTPMQWNGSAYGGFSTTAPWINVNPNYETINVEQALADPNSIFNYYQQLIQLRKANDWVVYGTYRLILENDKNIFAYIRAYQEQEYLVYGNFSAQNVRFDIEELATVRREDIILSNYNETQLEQKMLQPFEAGIIKLVN</sequence>
<evidence type="ECO:0000313" key="5">
    <source>
        <dbReference type="EMBL" id="TLG75497.1"/>
    </source>
</evidence>
<organism evidence="5 6">
    <name type="scientific">Culicoidibacter larvae</name>
    <dbReference type="NCBI Taxonomy" id="2579976"/>
    <lineage>
        <taxon>Bacteria</taxon>
        <taxon>Bacillati</taxon>
        <taxon>Bacillota</taxon>
        <taxon>Culicoidibacteria</taxon>
        <taxon>Culicoidibacterales</taxon>
        <taxon>Culicoidibacteraceae</taxon>
        <taxon>Culicoidibacter</taxon>
    </lineage>
</organism>
<dbReference type="FunCoup" id="A0A5R8QE04">
    <property type="interactions" value="68"/>
</dbReference>
<protein>
    <submittedName>
        <fullName evidence="5">Alpha-glucosidase</fullName>
    </submittedName>
</protein>
<dbReference type="InterPro" id="IPR045857">
    <property type="entry name" value="O16G_dom_2"/>
</dbReference>
<dbReference type="AlphaFoldDB" id="A0A5R8QE04"/>
<dbReference type="InterPro" id="IPR013780">
    <property type="entry name" value="Glyco_hydro_b"/>
</dbReference>